<dbReference type="KEGG" id="axl:AXY_22040"/>
<dbReference type="OrthoDB" id="1642058at2"/>
<dbReference type="AlphaFoldDB" id="K0J5P7"/>
<organism evidence="1 2">
    <name type="scientific">Amphibacillus xylanus (strain ATCC 51415 / DSM 6626 / JCM 7361 / LMG 17667 / NBRC 15112 / Ep01)</name>
    <dbReference type="NCBI Taxonomy" id="698758"/>
    <lineage>
        <taxon>Bacteria</taxon>
        <taxon>Bacillati</taxon>
        <taxon>Bacillota</taxon>
        <taxon>Bacilli</taxon>
        <taxon>Bacillales</taxon>
        <taxon>Bacillaceae</taxon>
        <taxon>Amphibacillus</taxon>
    </lineage>
</organism>
<dbReference type="Proteomes" id="UP000006294">
    <property type="component" value="Chromosome"/>
</dbReference>
<sequence length="394" mass="45751">MNKKDIAEIRRQFKKNNDLLKINEIFNVYVMKESSEIYHQQSQPFEMLDPDEQELFLTNFKKVLSGQIDEKLFELKFQKDIEYSSQLILHQGLITDDLHEWKSQMIALVNKMLQIKQYEMDIVMTFIKGEYVKPVKRDNNEDEESPYNTLHAHTFILASINQTQEPKKELHFDYIEKVFKYHFVVDPVINLQKPIGGFLFPCFTDLVADVNRVLYSAPKANEPDEDFIDGVLNAEETITAKEDKIIFEEVVRDAIGHELNTTKLANIYQEINQVVEEDNEDTATLDYKDIEAVLKHSGVENVTLEKVERAFSNVIDDPGYELKAKNIVPKYNSKSIKINTKVANIAVSPEDLHHVRQIHFGGKRYLMIEVDEETIIDGFTMVPEVFGHKVEDES</sequence>
<evidence type="ECO:0000313" key="1">
    <source>
        <dbReference type="EMBL" id="BAM48336.1"/>
    </source>
</evidence>
<dbReference type="PATRIC" id="fig|698758.3.peg.2215"/>
<dbReference type="eggNOG" id="ENOG502Z7TS">
    <property type="taxonomic scope" value="Bacteria"/>
</dbReference>
<accession>K0J5P7</accession>
<gene>
    <name evidence="1" type="ordered locus">AXY_22040</name>
</gene>
<dbReference type="Pfam" id="PF14199">
    <property type="entry name" value="DUF4317"/>
    <property type="match status" value="1"/>
</dbReference>
<evidence type="ECO:0000313" key="2">
    <source>
        <dbReference type="Proteomes" id="UP000006294"/>
    </source>
</evidence>
<dbReference type="EMBL" id="AP012050">
    <property type="protein sequence ID" value="BAM48336.1"/>
    <property type="molecule type" value="Genomic_DNA"/>
</dbReference>
<reference evidence="1 2" key="1">
    <citation type="submission" date="2011-01" db="EMBL/GenBank/DDBJ databases">
        <title>Whole genome sequence of Amphibacillus xylinus NBRC 15112.</title>
        <authorList>
            <person name="Nakazawa H."/>
            <person name="Katano Y."/>
            <person name="Nakamura S."/>
            <person name="Sasagawa M."/>
            <person name="Fukada J."/>
            <person name="Arai T."/>
            <person name="Sasakura N."/>
            <person name="Mochizuki D."/>
            <person name="Hosoyama A."/>
            <person name="Harada K."/>
            <person name="Horikawa H."/>
            <person name="Kato Y."/>
            <person name="Harada T."/>
            <person name="Sasaki K."/>
            <person name="Sekiguchi M."/>
            <person name="Hodoyama M."/>
            <person name="Nishiko R."/>
            <person name="Narita H."/>
            <person name="Hanamaki A."/>
            <person name="Hata C."/>
            <person name="Konno Y."/>
            <person name="Niimura Y."/>
            <person name="Yamazaki S."/>
            <person name="Fujita N."/>
        </authorList>
    </citation>
    <scope>NUCLEOTIDE SEQUENCE [LARGE SCALE GENOMIC DNA]</scope>
    <source>
        <strain evidence="2">ATCC 51415 / DSM 6626 / JCM 7361 / LMG 17667 / NBRC 15112 / Ep01</strain>
    </source>
</reference>
<keyword evidence="2" id="KW-1185">Reference proteome</keyword>
<name>K0J5P7_AMPXN</name>
<dbReference type="HOGENOM" id="CLU_044566_1_0_9"/>
<dbReference type="STRING" id="698758.AXY_22040"/>
<protein>
    <recommendedName>
        <fullName evidence="3">DUF4317 family protein</fullName>
    </recommendedName>
</protein>
<evidence type="ECO:0008006" key="3">
    <source>
        <dbReference type="Google" id="ProtNLM"/>
    </source>
</evidence>
<proteinExistence type="predicted"/>
<dbReference type="InterPro" id="IPR025466">
    <property type="entry name" value="DUF4317"/>
</dbReference>
<dbReference type="RefSeq" id="WP_015010919.1">
    <property type="nucleotide sequence ID" value="NC_018704.1"/>
</dbReference>